<feature type="signal peptide" evidence="1">
    <location>
        <begin position="1"/>
        <end position="17"/>
    </location>
</feature>
<reference evidence="2" key="2">
    <citation type="submission" date="2022-10" db="EMBL/GenBank/DDBJ databases">
        <authorList>
            <consortium name="ENA_rothamsted_submissions"/>
            <consortium name="culmorum"/>
            <person name="King R."/>
        </authorList>
    </citation>
    <scope>NUCLEOTIDE SEQUENCE</scope>
</reference>
<keyword evidence="1" id="KW-0732">Signal</keyword>
<evidence type="ECO:0000256" key="1">
    <source>
        <dbReference type="SAM" id="SignalP"/>
    </source>
</evidence>
<dbReference type="Proteomes" id="UP001153737">
    <property type="component" value="Chromosome 15"/>
</dbReference>
<evidence type="ECO:0000313" key="3">
    <source>
        <dbReference type="Proteomes" id="UP001153737"/>
    </source>
</evidence>
<sequence>MKLFIVSLFFVIGLCHAELYEEGSSPVRGALKRVVRHAIGGMGGEFLTQTELSIISNCKANGYGDEVGDRLQESYDKLKVCIRKKTMFIDPKEDYIANLEECAQDPIKKTTACLREDQKYFPQFLLDLSKSVVIFMYDDFNIMRVDLPRCIIKFQEYRVQRKYLQCLMDTSQKTHDTMEIPSSKESFCEKFIPASRCFTEIIKDNCDQTPKLVQFREDYMNSMMRPCGLKSA</sequence>
<dbReference type="EMBL" id="OU896721">
    <property type="protein sequence ID" value="CAH1153850.1"/>
    <property type="molecule type" value="Genomic_DNA"/>
</dbReference>
<evidence type="ECO:0000313" key="2">
    <source>
        <dbReference type="EMBL" id="CAH1153850.1"/>
    </source>
</evidence>
<dbReference type="OrthoDB" id="6712663at2759"/>
<reference evidence="2" key="1">
    <citation type="submission" date="2022-01" db="EMBL/GenBank/DDBJ databases">
        <authorList>
            <person name="King R."/>
        </authorList>
    </citation>
    <scope>NUCLEOTIDE SEQUENCE</scope>
</reference>
<protein>
    <submittedName>
        <fullName evidence="2">Uncharacterized protein</fullName>
    </submittedName>
</protein>
<feature type="chain" id="PRO_5040217955" evidence="1">
    <location>
        <begin position="18"/>
        <end position="232"/>
    </location>
</feature>
<dbReference type="AlphaFoldDB" id="A0A9P0GSA7"/>
<name>A0A9P0GSA7_PHACE</name>
<accession>A0A9P0GSA7</accession>
<organism evidence="2 3">
    <name type="scientific">Phaedon cochleariae</name>
    <name type="common">Mustard beetle</name>
    <dbReference type="NCBI Taxonomy" id="80249"/>
    <lineage>
        <taxon>Eukaryota</taxon>
        <taxon>Metazoa</taxon>
        <taxon>Ecdysozoa</taxon>
        <taxon>Arthropoda</taxon>
        <taxon>Hexapoda</taxon>
        <taxon>Insecta</taxon>
        <taxon>Pterygota</taxon>
        <taxon>Neoptera</taxon>
        <taxon>Endopterygota</taxon>
        <taxon>Coleoptera</taxon>
        <taxon>Polyphaga</taxon>
        <taxon>Cucujiformia</taxon>
        <taxon>Chrysomeloidea</taxon>
        <taxon>Chrysomelidae</taxon>
        <taxon>Chrysomelinae</taxon>
        <taxon>Chrysomelini</taxon>
        <taxon>Phaedon</taxon>
    </lineage>
</organism>
<gene>
    <name evidence="2" type="ORF">PHAECO_LOCUS4759</name>
</gene>
<proteinExistence type="predicted"/>
<keyword evidence="3" id="KW-1185">Reference proteome</keyword>